<organism evidence="1 2">
    <name type="scientific">Violaceomyces palustris</name>
    <dbReference type="NCBI Taxonomy" id="1673888"/>
    <lineage>
        <taxon>Eukaryota</taxon>
        <taxon>Fungi</taxon>
        <taxon>Dikarya</taxon>
        <taxon>Basidiomycota</taxon>
        <taxon>Ustilaginomycotina</taxon>
        <taxon>Ustilaginomycetes</taxon>
        <taxon>Violaceomycetales</taxon>
        <taxon>Violaceomycetaceae</taxon>
        <taxon>Violaceomyces</taxon>
    </lineage>
</organism>
<name>A0ACD0NLR5_9BASI</name>
<dbReference type="EMBL" id="KZ820707">
    <property type="protein sequence ID" value="PWN46788.1"/>
    <property type="molecule type" value="Genomic_DNA"/>
</dbReference>
<dbReference type="Proteomes" id="UP000245626">
    <property type="component" value="Unassembled WGS sequence"/>
</dbReference>
<evidence type="ECO:0000313" key="2">
    <source>
        <dbReference type="Proteomes" id="UP000245626"/>
    </source>
</evidence>
<reference evidence="1 2" key="1">
    <citation type="journal article" date="2018" name="Mol. Biol. Evol.">
        <title>Broad Genomic Sampling Reveals a Smut Pathogenic Ancestry of the Fungal Clade Ustilaginomycotina.</title>
        <authorList>
            <person name="Kijpornyongpan T."/>
            <person name="Mondo S.J."/>
            <person name="Barry K."/>
            <person name="Sandor L."/>
            <person name="Lee J."/>
            <person name="Lipzen A."/>
            <person name="Pangilinan J."/>
            <person name="LaButti K."/>
            <person name="Hainaut M."/>
            <person name="Henrissat B."/>
            <person name="Grigoriev I.V."/>
            <person name="Spatafora J.W."/>
            <person name="Aime M.C."/>
        </authorList>
    </citation>
    <scope>NUCLEOTIDE SEQUENCE [LARGE SCALE GENOMIC DNA]</scope>
    <source>
        <strain evidence="1 2">SA 807</strain>
    </source>
</reference>
<keyword evidence="2" id="KW-1185">Reference proteome</keyword>
<sequence>MADEHERVQLPHSPSTSTFKDDIFKGKVLFCTGGGSGICYEMTKAIMTHGAQATIVGRKAERLESAAQSLSQSTGKRCIAASGDVRKPEDLANAVRKTIEAFGRIDFVICGAAGNFLAPIEGISSNAFRTVLEIDLLGTYNTIKATLEEVKKTRGSYLHVSATLHYSGIPWQSAPSAAKAGVDALSNALAVEMGPLGVRSNCVAPGAIRGTEGMERLAPKGSEDLIDLGIPLQKMGEKGDIASVGVFLFSPAATWITGEVIVCDGGGRHFQGPMLPYPTSTLDPQAIKSLVTGSKL</sequence>
<evidence type="ECO:0000313" key="1">
    <source>
        <dbReference type="EMBL" id="PWN46788.1"/>
    </source>
</evidence>
<accession>A0ACD0NLR5</accession>
<proteinExistence type="predicted"/>
<protein>
    <submittedName>
        <fullName evidence="1">NAD(P)-binding protein</fullName>
    </submittedName>
</protein>
<gene>
    <name evidence="1" type="ORF">IE53DRAFT_6482</name>
</gene>